<accession>F1YHK6</accession>
<evidence type="ECO:0000256" key="1">
    <source>
        <dbReference type="SAM" id="MobiDB-lite"/>
    </source>
</evidence>
<dbReference type="AlphaFoldDB" id="F1YHK6"/>
<comment type="caution">
    <text evidence="2">The sequence shown here is derived from an EMBL/GenBank/DDBJ whole genome shotgun (WGS) entry which is preliminary data.</text>
</comment>
<keyword evidence="3" id="KW-1185">Reference proteome</keyword>
<dbReference type="EMBL" id="AEUD01000004">
    <property type="protein sequence ID" value="EGD55844.1"/>
    <property type="molecule type" value="Genomic_DNA"/>
</dbReference>
<protein>
    <submittedName>
        <fullName evidence="2">Uncharacterized protein</fullName>
    </submittedName>
</protein>
<reference evidence="2 3" key="1">
    <citation type="journal article" date="2011" name="J. Bacteriol.">
        <title>Draft Genome Sequence of Gordonia neofelifaecis NRRL B-59395, a Cholesterol-Degrading Actinomycete.</title>
        <authorList>
            <person name="Ge F."/>
            <person name="Li W."/>
            <person name="Chen G."/>
            <person name="Liu Y."/>
            <person name="Zhang G."/>
            <person name="Yong B."/>
            <person name="Wang Q."/>
            <person name="Wang N."/>
            <person name="Huang Z."/>
            <person name="Li W."/>
            <person name="Wang J."/>
            <person name="Wu C."/>
            <person name="Xie Q."/>
            <person name="Liu G."/>
        </authorList>
    </citation>
    <scope>NUCLEOTIDE SEQUENCE [LARGE SCALE GENOMIC DNA]</scope>
    <source>
        <strain evidence="2 3">NRRL B-59395</strain>
    </source>
</reference>
<dbReference type="STRING" id="644548.SCNU_06370"/>
<dbReference type="Proteomes" id="UP000035065">
    <property type="component" value="Unassembled WGS sequence"/>
</dbReference>
<gene>
    <name evidence="2" type="ORF">SCNU_06370</name>
</gene>
<evidence type="ECO:0000313" key="3">
    <source>
        <dbReference type="Proteomes" id="UP000035065"/>
    </source>
</evidence>
<proteinExistence type="predicted"/>
<sequence length="302" mass="32515">MDGSNSSRASIAHAIPAVAERSSCRDRHHRYTRIRASAMLPMARVTTSTACRFRVANGAAAYVTMWPMKTGIVNGLMMREAYDSPFIQPTPNPRTTVKKPNTTAGIAPVAAKTPTRSRQVIVGPSRSGSAVRAVRRWSSQIHITNGMAMPAVIFTEMARPSTESPATCRPPRASATPAARKPIISSSKWGPPMRWMRSIGFSRTSHRPTRRLAPKCAAIRGTAHIVSSSPGSRAIRIRKMPAKTLSPVIPTMPRSSSMKPGLYGEVVGAQICAIESTIGPGWWAGPSVYGSKPCISTEACPR</sequence>
<feature type="compositionally biased region" description="Low complexity" evidence="1">
    <location>
        <begin position="164"/>
        <end position="182"/>
    </location>
</feature>
<name>F1YHK6_9ACTN</name>
<evidence type="ECO:0000313" key="2">
    <source>
        <dbReference type="EMBL" id="EGD55844.1"/>
    </source>
</evidence>
<feature type="region of interest" description="Disordered" evidence="1">
    <location>
        <begin position="161"/>
        <end position="187"/>
    </location>
</feature>
<organism evidence="2 3">
    <name type="scientific">Gordonia neofelifaecis NRRL B-59395</name>
    <dbReference type="NCBI Taxonomy" id="644548"/>
    <lineage>
        <taxon>Bacteria</taxon>
        <taxon>Bacillati</taxon>
        <taxon>Actinomycetota</taxon>
        <taxon>Actinomycetes</taxon>
        <taxon>Mycobacteriales</taxon>
        <taxon>Gordoniaceae</taxon>
        <taxon>Gordonia</taxon>
    </lineage>
</organism>